<dbReference type="AlphaFoldDB" id="C1HCL0"/>
<reference evidence="2 3" key="1">
    <citation type="journal article" date="2011" name="PLoS Genet.">
        <title>Comparative genomic analysis of human fungal pathogens causing paracoccidioidomycosis.</title>
        <authorList>
            <person name="Desjardins C.A."/>
            <person name="Champion M.D."/>
            <person name="Holder J.W."/>
            <person name="Muszewska A."/>
            <person name="Goldberg J."/>
            <person name="Bailao A.M."/>
            <person name="Brigido M.M."/>
            <person name="Ferreira M.E."/>
            <person name="Garcia A.M."/>
            <person name="Grynberg M."/>
            <person name="Gujja S."/>
            <person name="Heiman D.I."/>
            <person name="Henn M.R."/>
            <person name="Kodira C.D."/>
            <person name="Leon-Narvaez H."/>
            <person name="Longo L.V."/>
            <person name="Ma L.J."/>
            <person name="Malavazi I."/>
            <person name="Matsuo A.L."/>
            <person name="Morais F.V."/>
            <person name="Pereira M."/>
            <person name="Rodriguez-Brito S."/>
            <person name="Sakthikumar S."/>
            <person name="Salem-Izacc S.M."/>
            <person name="Sykes S.M."/>
            <person name="Teixeira M.M."/>
            <person name="Vallejo M.C."/>
            <person name="Walter M.E."/>
            <person name="Yandava C."/>
            <person name="Young S."/>
            <person name="Zeng Q."/>
            <person name="Zucker J."/>
            <person name="Felipe M.S."/>
            <person name="Goldman G.H."/>
            <person name="Haas B.J."/>
            <person name="McEwen J.G."/>
            <person name="Nino-Vega G."/>
            <person name="Puccia R."/>
            <person name="San-Blas G."/>
            <person name="Soares C.M."/>
            <person name="Birren B.W."/>
            <person name="Cuomo C.A."/>
        </authorList>
    </citation>
    <scope>NUCLEOTIDE SEQUENCE [LARGE SCALE GENOMIC DNA]</scope>
    <source>
        <strain evidence="3">ATCC MYA-826 / Pb01</strain>
    </source>
</reference>
<dbReference type="EMBL" id="KN294027">
    <property type="protein sequence ID" value="EEH38774.2"/>
    <property type="molecule type" value="Genomic_DNA"/>
</dbReference>
<name>C1HCL0_PARBA</name>
<dbReference type="VEuPathDB" id="FungiDB:PAAG_08501"/>
<dbReference type="RefSeq" id="XP_002789576.2">
    <property type="nucleotide sequence ID" value="XM_002789530.2"/>
</dbReference>
<organism evidence="2 3">
    <name type="scientific">Paracoccidioides lutzii (strain ATCC MYA-826 / Pb01)</name>
    <name type="common">Paracoccidioides brasiliensis</name>
    <dbReference type="NCBI Taxonomy" id="502779"/>
    <lineage>
        <taxon>Eukaryota</taxon>
        <taxon>Fungi</taxon>
        <taxon>Dikarya</taxon>
        <taxon>Ascomycota</taxon>
        <taxon>Pezizomycotina</taxon>
        <taxon>Eurotiomycetes</taxon>
        <taxon>Eurotiomycetidae</taxon>
        <taxon>Onygenales</taxon>
        <taxon>Ajellomycetaceae</taxon>
        <taxon>Paracoccidioides</taxon>
    </lineage>
</organism>
<evidence type="ECO:0000256" key="1">
    <source>
        <dbReference type="SAM" id="MobiDB-lite"/>
    </source>
</evidence>
<gene>
    <name evidence="2" type="ORF">PAAG_08501</name>
</gene>
<accession>C1HCL0</accession>
<sequence>MAVDAGSYADAAKLEANYDYDYDYDYYCLLAGGCLSLITTMGQHSPSESEKDLTLQKSEIPMVS</sequence>
<dbReference type="KEGG" id="pbl:PAAG_08501"/>
<protein>
    <submittedName>
        <fullName evidence="2">Uncharacterized protein</fullName>
    </submittedName>
</protein>
<feature type="region of interest" description="Disordered" evidence="1">
    <location>
        <begin position="42"/>
        <end position="64"/>
    </location>
</feature>
<evidence type="ECO:0000313" key="2">
    <source>
        <dbReference type="EMBL" id="EEH38774.2"/>
    </source>
</evidence>
<dbReference type="HOGENOM" id="CLU_2868265_0_0_1"/>
<evidence type="ECO:0000313" key="3">
    <source>
        <dbReference type="Proteomes" id="UP000002059"/>
    </source>
</evidence>
<dbReference type="Proteomes" id="UP000002059">
    <property type="component" value="Partially assembled WGS sequence"/>
</dbReference>
<proteinExistence type="predicted"/>
<keyword evidence="3" id="KW-1185">Reference proteome</keyword>
<dbReference type="GeneID" id="9092811"/>